<feature type="domain" description="Pyrrolo-quinoline quinone repeat" evidence="1">
    <location>
        <begin position="133"/>
        <end position="370"/>
    </location>
</feature>
<proteinExistence type="predicted"/>
<keyword evidence="3" id="KW-1185">Reference proteome</keyword>
<protein>
    <submittedName>
        <fullName evidence="2">PQQ-binding-like beta-propeller repeat protein</fullName>
    </submittedName>
</protein>
<gene>
    <name evidence="2" type="ORF">KK488_08870</name>
</gene>
<dbReference type="Gene3D" id="2.130.10.10">
    <property type="entry name" value="YVTN repeat-like/Quinoprotein amine dehydrogenase"/>
    <property type="match status" value="1"/>
</dbReference>
<dbReference type="SUPFAM" id="SSF50998">
    <property type="entry name" value="Quinoprotein alcohol dehydrogenase-like"/>
    <property type="match status" value="1"/>
</dbReference>
<dbReference type="PANTHER" id="PTHR34512:SF30">
    <property type="entry name" value="OUTER MEMBRANE PROTEIN ASSEMBLY FACTOR BAMB"/>
    <property type="match status" value="1"/>
</dbReference>
<dbReference type="PROSITE" id="PS51257">
    <property type="entry name" value="PROKAR_LIPOPROTEIN"/>
    <property type="match status" value="1"/>
</dbReference>
<dbReference type="InterPro" id="IPR018391">
    <property type="entry name" value="PQQ_b-propeller_rpt"/>
</dbReference>
<reference evidence="2" key="1">
    <citation type="submission" date="2021-05" db="EMBL/GenBank/DDBJ databases">
        <title>Genome of Sphingobium sp. strain.</title>
        <authorList>
            <person name="Fan R."/>
        </authorList>
    </citation>
    <scope>NUCLEOTIDE SEQUENCE</scope>
    <source>
        <strain evidence="2">H33</strain>
    </source>
</reference>
<dbReference type="InterPro" id="IPR015943">
    <property type="entry name" value="WD40/YVTN_repeat-like_dom_sf"/>
</dbReference>
<accession>A0A9X1DBU6</accession>
<dbReference type="InterPro" id="IPR002372">
    <property type="entry name" value="PQQ_rpt_dom"/>
</dbReference>
<evidence type="ECO:0000259" key="1">
    <source>
        <dbReference type="Pfam" id="PF13360"/>
    </source>
</evidence>
<sequence>MKNNDKVRVRMTIRGGWMILPMALLVTGCGGIGGKKGGPKTPVSGQRTSILSGAEVVSADDSISTIPVTVPEPVDNADWEQSGGNASKAFGHAALGAGTQEVWRANIQGGTSRMRLASPPVVQAGKLYAIGTDATVSAFDAKTGQRLWASSIKSKDDNGKVEFGGGVSVEGDRVYATSGIGDVAALNVADGKVMWKVRPGGPLRGSPSLSNGNVYVMSQDNQLFALNETDGATLWTDGGTLEPTGVFGVAAPSAGQGSVLAGYSSGELTAYRYENGRVLWGDALSKTSISTSVSTLTDIDADPVIDRGRVFAIGEGGRMASYELLSGQRLWELNIGGVATPLVVGDWVFVVTDKARLFCITRATGKVRWISELPAWKKPKKKTGAIRWHGPILAGGKLVLVSTEGALVFADPATGKTLSEREVGQGVSLPPIVADKMLYLLTDEGRIIAYR</sequence>
<dbReference type="Pfam" id="PF13360">
    <property type="entry name" value="PQQ_2"/>
    <property type="match status" value="2"/>
</dbReference>
<comment type="caution">
    <text evidence="2">The sequence shown here is derived from an EMBL/GenBank/DDBJ whole genome shotgun (WGS) entry which is preliminary data.</text>
</comment>
<dbReference type="SMART" id="SM00564">
    <property type="entry name" value="PQQ"/>
    <property type="match status" value="7"/>
</dbReference>
<feature type="domain" description="Pyrrolo-quinoline quinone repeat" evidence="1">
    <location>
        <begin position="376"/>
        <end position="450"/>
    </location>
</feature>
<dbReference type="PANTHER" id="PTHR34512">
    <property type="entry name" value="CELL SURFACE PROTEIN"/>
    <property type="match status" value="1"/>
</dbReference>
<dbReference type="AlphaFoldDB" id="A0A9X1DBU6"/>
<dbReference type="InterPro" id="IPR011047">
    <property type="entry name" value="Quinoprotein_ADH-like_sf"/>
</dbReference>
<evidence type="ECO:0000313" key="2">
    <source>
        <dbReference type="EMBL" id="MBT2187056.1"/>
    </source>
</evidence>
<dbReference type="Proteomes" id="UP001138757">
    <property type="component" value="Unassembled WGS sequence"/>
</dbReference>
<organism evidence="2 3">
    <name type="scientific">Sphingobium nicotianae</name>
    <dbReference type="NCBI Taxonomy" id="2782607"/>
    <lineage>
        <taxon>Bacteria</taxon>
        <taxon>Pseudomonadati</taxon>
        <taxon>Pseudomonadota</taxon>
        <taxon>Alphaproteobacteria</taxon>
        <taxon>Sphingomonadales</taxon>
        <taxon>Sphingomonadaceae</taxon>
        <taxon>Sphingobium</taxon>
    </lineage>
</organism>
<dbReference type="EMBL" id="JAHGAW010000005">
    <property type="protein sequence ID" value="MBT2187056.1"/>
    <property type="molecule type" value="Genomic_DNA"/>
</dbReference>
<evidence type="ECO:0000313" key="3">
    <source>
        <dbReference type="Proteomes" id="UP001138757"/>
    </source>
</evidence>
<name>A0A9X1DBU6_9SPHN</name>